<reference evidence="4 5" key="1">
    <citation type="submission" date="2024-04" db="EMBL/GenBank/DDBJ databases">
        <title>Tritrichomonas musculus Genome.</title>
        <authorList>
            <person name="Alves-Ferreira E."/>
            <person name="Grigg M."/>
            <person name="Lorenzi H."/>
            <person name="Galac M."/>
        </authorList>
    </citation>
    <scope>NUCLEOTIDE SEQUENCE [LARGE SCALE GENOMIC DNA]</scope>
    <source>
        <strain evidence="4 5">EAF2021</strain>
    </source>
</reference>
<dbReference type="InterPro" id="IPR016135">
    <property type="entry name" value="UBQ-conjugating_enzyme/RWD"/>
</dbReference>
<evidence type="ECO:0000256" key="2">
    <source>
        <dbReference type="SAM" id="Phobius"/>
    </source>
</evidence>
<protein>
    <recommendedName>
        <fullName evidence="3">UBC core domain-containing protein</fullName>
    </recommendedName>
</protein>
<evidence type="ECO:0000313" key="5">
    <source>
        <dbReference type="Proteomes" id="UP001470230"/>
    </source>
</evidence>
<dbReference type="Gene3D" id="3.10.110.10">
    <property type="entry name" value="Ubiquitin Conjugating Enzyme"/>
    <property type="match status" value="1"/>
</dbReference>
<organism evidence="4 5">
    <name type="scientific">Tritrichomonas musculus</name>
    <dbReference type="NCBI Taxonomy" id="1915356"/>
    <lineage>
        <taxon>Eukaryota</taxon>
        <taxon>Metamonada</taxon>
        <taxon>Parabasalia</taxon>
        <taxon>Tritrichomonadida</taxon>
        <taxon>Tritrichomonadidae</taxon>
        <taxon>Tritrichomonas</taxon>
    </lineage>
</organism>
<dbReference type="CDD" id="cd23799">
    <property type="entry name" value="UBCc_UBE2J"/>
    <property type="match status" value="1"/>
</dbReference>
<comment type="caution">
    <text evidence="4">The sequence shown here is derived from an EMBL/GenBank/DDBJ whole genome shotgun (WGS) entry which is preliminary data.</text>
</comment>
<evidence type="ECO:0000256" key="1">
    <source>
        <dbReference type="SAM" id="MobiDB-lite"/>
    </source>
</evidence>
<dbReference type="InterPro" id="IPR050113">
    <property type="entry name" value="Ub_conjugating_enzyme"/>
</dbReference>
<dbReference type="SMART" id="SM00212">
    <property type="entry name" value="UBCc"/>
    <property type="match status" value="1"/>
</dbReference>
<keyword evidence="5" id="KW-1185">Reference proteome</keyword>
<dbReference type="PROSITE" id="PS50127">
    <property type="entry name" value="UBC_2"/>
    <property type="match status" value="1"/>
</dbReference>
<evidence type="ECO:0000313" key="4">
    <source>
        <dbReference type="EMBL" id="KAK8887285.1"/>
    </source>
</evidence>
<feature type="region of interest" description="Disordered" evidence="1">
    <location>
        <begin position="165"/>
        <end position="270"/>
    </location>
</feature>
<feature type="compositionally biased region" description="Acidic residues" evidence="1">
    <location>
        <begin position="194"/>
        <end position="211"/>
    </location>
</feature>
<feature type="compositionally biased region" description="Low complexity" evidence="1">
    <location>
        <begin position="168"/>
        <end position="179"/>
    </location>
</feature>
<accession>A0ABR2KB87</accession>
<dbReference type="PANTHER" id="PTHR24067">
    <property type="entry name" value="UBIQUITIN-CONJUGATING ENZYME E2"/>
    <property type="match status" value="1"/>
</dbReference>
<feature type="domain" description="UBC core" evidence="3">
    <location>
        <begin position="9"/>
        <end position="166"/>
    </location>
</feature>
<dbReference type="InterPro" id="IPR000608">
    <property type="entry name" value="UBC"/>
</dbReference>
<keyword evidence="2" id="KW-0812">Transmembrane</keyword>
<keyword evidence="2" id="KW-1133">Transmembrane helix</keyword>
<evidence type="ECO:0000259" key="3">
    <source>
        <dbReference type="PROSITE" id="PS50127"/>
    </source>
</evidence>
<keyword evidence="2" id="KW-0472">Membrane</keyword>
<dbReference type="SUPFAM" id="SSF54495">
    <property type="entry name" value="UBC-like"/>
    <property type="match status" value="1"/>
</dbReference>
<name>A0ABR2KB87_9EUKA</name>
<dbReference type="Pfam" id="PF00179">
    <property type="entry name" value="UQ_con"/>
    <property type="match status" value="1"/>
</dbReference>
<gene>
    <name evidence="4" type="ORF">M9Y10_038323</name>
</gene>
<feature type="transmembrane region" description="Helical" evidence="2">
    <location>
        <begin position="291"/>
        <end position="315"/>
    </location>
</feature>
<feature type="compositionally biased region" description="Basic and acidic residues" evidence="1">
    <location>
        <begin position="213"/>
        <end position="234"/>
    </location>
</feature>
<sequence>MNSFNANSPTIKRLMSEWRNLQYNPEKDFVAGPVGDNLFLWHFTIKGPRDTPFEGGIYHGKIVFPQQYPYSPPDIYFLTPNGRFETGKKICLTITSFHPDQWNPAWDVRTALTSIIAFMPTPAEGAVGAIDMSDADRRKLAKQSHSWHCKECNLSIEPDEIKEKLENESNNENNNTNTENTEDPENNDSGQDINIEEEENVDEAEKEEADNNNDNHQKPEQTEKEVQIDNDEHNSNQNEDDSKNPSTEEQEKEPENAEKPAQTGPYVDEDGISHYNFEELRSVPFESKQSFICILDIPIIILFFLLLFLIANSAFNFVHFFDFD</sequence>
<dbReference type="Proteomes" id="UP001470230">
    <property type="component" value="Unassembled WGS sequence"/>
</dbReference>
<proteinExistence type="predicted"/>
<dbReference type="EMBL" id="JAPFFF010000006">
    <property type="protein sequence ID" value="KAK8887285.1"/>
    <property type="molecule type" value="Genomic_DNA"/>
</dbReference>